<dbReference type="EMBL" id="JAPFRF010000016">
    <property type="protein sequence ID" value="KAJ7309660.1"/>
    <property type="molecule type" value="Genomic_DNA"/>
</dbReference>
<accession>A0A9Q0XC34</accession>
<proteinExistence type="inferred from homology"/>
<feature type="domain" description="PI4-kinase N-terminal" evidence="2">
    <location>
        <begin position="180"/>
        <end position="319"/>
    </location>
</feature>
<evidence type="ECO:0000259" key="2">
    <source>
        <dbReference type="Pfam" id="PF19274"/>
    </source>
</evidence>
<dbReference type="Proteomes" id="UP001142489">
    <property type="component" value="Unassembled WGS sequence"/>
</dbReference>
<organism evidence="3 4">
    <name type="scientific">Phrynocephalus forsythii</name>
    <dbReference type="NCBI Taxonomy" id="171643"/>
    <lineage>
        <taxon>Eukaryota</taxon>
        <taxon>Metazoa</taxon>
        <taxon>Chordata</taxon>
        <taxon>Craniata</taxon>
        <taxon>Vertebrata</taxon>
        <taxon>Euteleostomi</taxon>
        <taxon>Lepidosauria</taxon>
        <taxon>Squamata</taxon>
        <taxon>Bifurcata</taxon>
        <taxon>Unidentata</taxon>
        <taxon>Episquamata</taxon>
        <taxon>Toxicofera</taxon>
        <taxon>Iguania</taxon>
        <taxon>Acrodonta</taxon>
        <taxon>Agamidae</taxon>
        <taxon>Agaminae</taxon>
        <taxon>Phrynocephalus</taxon>
    </lineage>
</organism>
<comment type="similarity">
    <text evidence="1">Belongs to the PI3/PI4-kinase family. Type III PI4K subfamily.</text>
</comment>
<name>A0A9Q0XC34_9SAUR</name>
<dbReference type="Pfam" id="PF19274">
    <property type="entry name" value="PI4K_N"/>
    <property type="match status" value="1"/>
</dbReference>
<reference evidence="3" key="1">
    <citation type="journal article" date="2023" name="DNA Res.">
        <title>Chromosome-level genome assembly of Phrynocephalus forsythii using third-generation DNA sequencing and Hi-C analysis.</title>
        <authorList>
            <person name="Qi Y."/>
            <person name="Zhao W."/>
            <person name="Zhao Y."/>
            <person name="Niu C."/>
            <person name="Cao S."/>
            <person name="Zhang Y."/>
        </authorList>
    </citation>
    <scope>NUCLEOTIDE SEQUENCE</scope>
    <source>
        <tissue evidence="3">Muscle</tissue>
    </source>
</reference>
<comment type="caution">
    <text evidence="3">The sequence shown here is derived from an EMBL/GenBank/DDBJ whole genome shotgun (WGS) entry which is preliminary data.</text>
</comment>
<gene>
    <name evidence="3" type="ORF">JRQ81_007718</name>
</gene>
<dbReference type="InterPro" id="IPR045495">
    <property type="entry name" value="PI4K_N"/>
</dbReference>
<evidence type="ECO:0000256" key="1">
    <source>
        <dbReference type="ARBA" id="ARBA00006209"/>
    </source>
</evidence>
<protein>
    <recommendedName>
        <fullName evidence="2">PI4-kinase N-terminal domain-containing protein</fullName>
    </recommendedName>
</protein>
<keyword evidence="4" id="KW-1185">Reference proteome</keyword>
<dbReference type="AlphaFoldDB" id="A0A9Q0XC34"/>
<evidence type="ECO:0000313" key="4">
    <source>
        <dbReference type="Proteomes" id="UP001142489"/>
    </source>
</evidence>
<sequence>MERQPPWGLLQENVLRIATLRKRFPHLLWSGTVLKTMLDILQTLSLSLSADIHKDQPYYDIPDAPYRITVPDTHEARESIVKDFAARCGMILQEAMKWAPSVTKSHLQEYLNKHQNWVSGLSQHTGLAMATESILHFAGYNRQNTTLGATQLTERPACVKKDYSNFMASLNLRNRYAGEFMREMSGAWQMTVEQKVGLFSAEQKEADPLAASEESQPKPCPPEVTPHYIWIEFLVQRFEIAKYCSSDQVEIFSSLLQRSLSLNIGGSKGSMNRHVAAIGPRFKLLTLGLSLLHADVVPNATIRNVLREKIYSTAFDYFRYYNLHIY</sequence>
<dbReference type="OrthoDB" id="10264149at2759"/>
<evidence type="ECO:0000313" key="3">
    <source>
        <dbReference type="EMBL" id="KAJ7309660.1"/>
    </source>
</evidence>